<feature type="region of interest" description="Disordered" evidence="1">
    <location>
        <begin position="1"/>
        <end position="294"/>
    </location>
</feature>
<comment type="caution">
    <text evidence="2">The sequence shown here is derived from an EMBL/GenBank/DDBJ whole genome shotgun (WGS) entry which is preliminary data.</text>
</comment>
<feature type="compositionally biased region" description="Basic and acidic residues" evidence="1">
    <location>
        <begin position="207"/>
        <end position="227"/>
    </location>
</feature>
<feature type="compositionally biased region" description="Polar residues" evidence="1">
    <location>
        <begin position="539"/>
        <end position="548"/>
    </location>
</feature>
<evidence type="ECO:0000313" key="2">
    <source>
        <dbReference type="EMBL" id="THH26513.1"/>
    </source>
</evidence>
<dbReference type="Proteomes" id="UP000308730">
    <property type="component" value="Unassembled WGS sequence"/>
</dbReference>
<feature type="compositionally biased region" description="Basic and acidic residues" evidence="1">
    <location>
        <begin position="104"/>
        <end position="115"/>
    </location>
</feature>
<reference evidence="2 3" key="1">
    <citation type="submission" date="2019-02" db="EMBL/GenBank/DDBJ databases">
        <title>Genome sequencing of the rare red list fungi Antrodiella citrinella (Flaviporus citrinellus).</title>
        <authorList>
            <person name="Buettner E."/>
            <person name="Kellner H."/>
        </authorList>
    </citation>
    <scope>NUCLEOTIDE SEQUENCE [LARGE SCALE GENOMIC DNA]</scope>
    <source>
        <strain evidence="2 3">DSM 108506</strain>
    </source>
</reference>
<feature type="compositionally biased region" description="Pro residues" evidence="1">
    <location>
        <begin position="422"/>
        <end position="432"/>
    </location>
</feature>
<accession>A0A4V3XHS9</accession>
<protein>
    <submittedName>
        <fullName evidence="2">Uncharacterized protein</fullName>
    </submittedName>
</protein>
<organism evidence="2 3">
    <name type="scientific">Antrodiella citrinella</name>
    <dbReference type="NCBI Taxonomy" id="2447956"/>
    <lineage>
        <taxon>Eukaryota</taxon>
        <taxon>Fungi</taxon>
        <taxon>Dikarya</taxon>
        <taxon>Basidiomycota</taxon>
        <taxon>Agaricomycotina</taxon>
        <taxon>Agaricomycetes</taxon>
        <taxon>Polyporales</taxon>
        <taxon>Steccherinaceae</taxon>
        <taxon>Antrodiella</taxon>
    </lineage>
</organism>
<dbReference type="EMBL" id="SGPM01000340">
    <property type="protein sequence ID" value="THH26513.1"/>
    <property type="molecule type" value="Genomic_DNA"/>
</dbReference>
<proteinExistence type="predicted"/>
<feature type="compositionally biased region" description="Pro residues" evidence="1">
    <location>
        <begin position="229"/>
        <end position="242"/>
    </location>
</feature>
<evidence type="ECO:0000313" key="3">
    <source>
        <dbReference type="Proteomes" id="UP000308730"/>
    </source>
</evidence>
<feature type="compositionally biased region" description="Low complexity" evidence="1">
    <location>
        <begin position="496"/>
        <end position="516"/>
    </location>
</feature>
<feature type="compositionally biased region" description="Low complexity" evidence="1">
    <location>
        <begin position="136"/>
        <end position="149"/>
    </location>
</feature>
<dbReference type="AlphaFoldDB" id="A0A4V3XHS9"/>
<evidence type="ECO:0000256" key="1">
    <source>
        <dbReference type="SAM" id="MobiDB-lite"/>
    </source>
</evidence>
<feature type="compositionally biased region" description="Basic and acidic residues" evidence="1">
    <location>
        <begin position="521"/>
        <end position="538"/>
    </location>
</feature>
<feature type="compositionally biased region" description="Polar residues" evidence="1">
    <location>
        <begin position="446"/>
        <end position="464"/>
    </location>
</feature>
<feature type="compositionally biased region" description="Acidic residues" evidence="1">
    <location>
        <begin position="116"/>
        <end position="126"/>
    </location>
</feature>
<feature type="region of interest" description="Disordered" evidence="1">
    <location>
        <begin position="396"/>
        <end position="548"/>
    </location>
</feature>
<feature type="compositionally biased region" description="Low complexity" evidence="1">
    <location>
        <begin position="263"/>
        <end position="274"/>
    </location>
</feature>
<keyword evidence="3" id="KW-1185">Reference proteome</keyword>
<name>A0A4V3XHS9_9APHY</name>
<sequence length="548" mass="58390">MSKPLLPSDPPVSPSLTTDDMQVDEDGPSPITSKDEPSALGEPFHRRSSPRALSIPRQPPQLIPISPSSPSPSPPSPALSVAALPSQSPPVSPFTPASVSAHLPRAEDTSSHDDQPMETELPEPEPQDASPDDSKLSPSSPPQAVSSPPLISVNDPTPEPEPEPEPAPPLPPPKKKISMGDYLSRKREAKVASPAVMVQPLMEEHEEPEKEVKEVEVEPTADVKLDVQEPPPLESPASPDPEPMVLGETEREVESSPPPSSPPAAATSRTPEPSGLDEVKFSSPTIGGDGGVAAKRESLVDTTLANFKTDLSQDASPSPIPAINGRVNVPALQDRIWSLPLESSRVEDEVDQVVEKAEAGYVESVSLRDIAAEVSKSVRGPFVYTHVSTDAGLQAIAPPSLPRYNAHELSRQQSQEDGEIFSPPPQKAPPLAPRSHTPATHPRSFPSASSSTYRRGAPPSTSASYRPPPPAYHHTTPGNARPLPNAPRALRGVGNPSTSSSSYSLSPPSRLLGPTTPRGPSGDRNRDWDRERARERVRNNSGSSWHGR</sequence>
<feature type="compositionally biased region" description="Pro residues" evidence="1">
    <location>
        <begin position="57"/>
        <end position="77"/>
    </location>
</feature>
<gene>
    <name evidence="2" type="ORF">EUX98_g7680</name>
</gene>